<sequence>MERRAKKEAAGDDGNSRYALEDADGGKKESRGRGTKRDEMPGKCANRRTETPFNVAGNPNTITFRPSAIFLLSLSPFPFFFFLFVYCCTRVLGERDFTSRCVYMCACACVEGVERQGRTERPKRSRNVSLLFFVLARSRNPSVNLATMLISPQRKKVS</sequence>
<keyword evidence="4" id="KW-1185">Reference proteome</keyword>
<evidence type="ECO:0008006" key="5">
    <source>
        <dbReference type="Google" id="ProtNLM"/>
    </source>
</evidence>
<gene>
    <name evidence="3" type="ORF">ALC56_10536</name>
</gene>
<dbReference type="Proteomes" id="UP000078541">
    <property type="component" value="Unassembled WGS sequence"/>
</dbReference>
<dbReference type="AlphaFoldDB" id="A0A195F4P7"/>
<keyword evidence="2" id="KW-0472">Membrane</keyword>
<feature type="compositionally biased region" description="Basic and acidic residues" evidence="1">
    <location>
        <begin position="24"/>
        <end position="41"/>
    </location>
</feature>
<evidence type="ECO:0000313" key="4">
    <source>
        <dbReference type="Proteomes" id="UP000078541"/>
    </source>
</evidence>
<reference evidence="3 4" key="1">
    <citation type="submission" date="2016-03" db="EMBL/GenBank/DDBJ databases">
        <title>Trachymyrmex septentrionalis WGS genome.</title>
        <authorList>
            <person name="Nygaard S."/>
            <person name="Hu H."/>
            <person name="Boomsma J."/>
            <person name="Zhang G."/>
        </authorList>
    </citation>
    <scope>NUCLEOTIDE SEQUENCE [LARGE SCALE GENOMIC DNA]</scope>
    <source>
        <strain evidence="3">Tsep2-gDNA-1</strain>
        <tissue evidence="3">Whole body</tissue>
    </source>
</reference>
<evidence type="ECO:0000313" key="3">
    <source>
        <dbReference type="EMBL" id="KYN35361.1"/>
    </source>
</evidence>
<keyword evidence="2" id="KW-0812">Transmembrane</keyword>
<evidence type="ECO:0000256" key="2">
    <source>
        <dbReference type="SAM" id="Phobius"/>
    </source>
</evidence>
<feature type="transmembrane region" description="Helical" evidence="2">
    <location>
        <begin position="68"/>
        <end position="86"/>
    </location>
</feature>
<protein>
    <recommendedName>
        <fullName evidence="5">Transmembrane protein</fullName>
    </recommendedName>
</protein>
<name>A0A195F4P7_9HYME</name>
<feature type="compositionally biased region" description="Basic and acidic residues" evidence="1">
    <location>
        <begin position="1"/>
        <end position="10"/>
    </location>
</feature>
<keyword evidence="2" id="KW-1133">Transmembrane helix</keyword>
<evidence type="ECO:0000256" key="1">
    <source>
        <dbReference type="SAM" id="MobiDB-lite"/>
    </source>
</evidence>
<feature type="region of interest" description="Disordered" evidence="1">
    <location>
        <begin position="1"/>
        <end position="52"/>
    </location>
</feature>
<dbReference type="EMBL" id="KQ981820">
    <property type="protein sequence ID" value="KYN35361.1"/>
    <property type="molecule type" value="Genomic_DNA"/>
</dbReference>
<accession>A0A195F4P7</accession>
<organism evidence="3 4">
    <name type="scientific">Trachymyrmex septentrionalis</name>
    <dbReference type="NCBI Taxonomy" id="34720"/>
    <lineage>
        <taxon>Eukaryota</taxon>
        <taxon>Metazoa</taxon>
        <taxon>Ecdysozoa</taxon>
        <taxon>Arthropoda</taxon>
        <taxon>Hexapoda</taxon>
        <taxon>Insecta</taxon>
        <taxon>Pterygota</taxon>
        <taxon>Neoptera</taxon>
        <taxon>Endopterygota</taxon>
        <taxon>Hymenoptera</taxon>
        <taxon>Apocrita</taxon>
        <taxon>Aculeata</taxon>
        <taxon>Formicoidea</taxon>
        <taxon>Formicidae</taxon>
        <taxon>Myrmicinae</taxon>
        <taxon>Trachymyrmex</taxon>
    </lineage>
</organism>
<proteinExistence type="predicted"/>